<dbReference type="PANTHER" id="PTHR33148:SF33">
    <property type="entry name" value="DUF4228 DOMAIN PROTEIN"/>
    <property type="match status" value="1"/>
</dbReference>
<dbReference type="PANTHER" id="PTHR33148">
    <property type="entry name" value="PLASTID MOVEMENT IMPAIRED PROTEIN-RELATED"/>
    <property type="match status" value="1"/>
</dbReference>
<dbReference type="Pfam" id="PF14009">
    <property type="entry name" value="PADRE"/>
    <property type="match status" value="1"/>
</dbReference>
<proteinExistence type="evidence at transcript level"/>
<reference evidence="1" key="1">
    <citation type="submission" date="2007-06" db="EMBL/GenBank/DDBJ databases">
        <title>Full length cDNA sequences from Sitka Spruce (Picea sitchensis).</title>
        <authorList>
            <person name="Ralph S.G."/>
            <person name="Chun H.E."/>
            <person name="Liao N."/>
            <person name="Ali J."/>
            <person name="Reid K."/>
            <person name="Kolosova N."/>
            <person name="Cooper N."/>
            <person name="Cullis C."/>
            <person name="Jancsik S."/>
            <person name="Moore R."/>
            <person name="Mayo M."/>
            <person name="Wagner S."/>
            <person name="Holt R.A."/>
            <person name="Jones S.J.M."/>
            <person name="Marra M.A."/>
            <person name="Ritland C.E."/>
            <person name="Ritland K."/>
            <person name="Bohlmann J."/>
        </authorList>
    </citation>
    <scope>NUCLEOTIDE SEQUENCE</scope>
    <source>
        <tissue evidence="1">Green portion of the leader tissue</tissue>
    </source>
</reference>
<name>B8LME9_PICSI</name>
<organism evidence="1">
    <name type="scientific">Picea sitchensis</name>
    <name type="common">Sitka spruce</name>
    <name type="synonym">Pinus sitchensis</name>
    <dbReference type="NCBI Taxonomy" id="3332"/>
    <lineage>
        <taxon>Eukaryota</taxon>
        <taxon>Viridiplantae</taxon>
        <taxon>Streptophyta</taxon>
        <taxon>Embryophyta</taxon>
        <taxon>Tracheophyta</taxon>
        <taxon>Spermatophyta</taxon>
        <taxon>Pinopsida</taxon>
        <taxon>Pinidae</taxon>
        <taxon>Conifers I</taxon>
        <taxon>Pinales</taxon>
        <taxon>Pinaceae</taxon>
        <taxon>Picea</taxon>
    </lineage>
</organism>
<dbReference type="InterPro" id="IPR025322">
    <property type="entry name" value="PADRE_dom"/>
</dbReference>
<evidence type="ECO:0000313" key="1">
    <source>
        <dbReference type="EMBL" id="ABR16829.1"/>
    </source>
</evidence>
<dbReference type="AlphaFoldDB" id="B8LME9"/>
<protein>
    <submittedName>
        <fullName evidence="1">Uncharacterized protein</fullName>
    </submittedName>
</protein>
<dbReference type="EMBL" id="EF676967">
    <property type="protein sequence ID" value="ABR16829.1"/>
    <property type="molecule type" value="mRNA"/>
</dbReference>
<sequence length="168" mass="18666">MGNYVSLRLCLRRPIKLMKVNGDITELQAPLFVHEISQEYPDHWIFDAETVRRLGLLHTLPLHQSARLQAGKIYCLVPIPPSINVSATSRLDELKARALERRGCFQIVSATQIDGDAGNTGVRVKVIMKKKDAVSLLNSQGTYNRNVDSVPDNGRAVKLSPIIEASVH</sequence>
<accession>B8LME9</accession>